<evidence type="ECO:0000313" key="2">
    <source>
        <dbReference type="EMBL" id="GAA4647821.1"/>
    </source>
</evidence>
<evidence type="ECO:0000313" key="3">
    <source>
        <dbReference type="Proteomes" id="UP001500604"/>
    </source>
</evidence>
<dbReference type="EMBL" id="BAABFL010000004">
    <property type="protein sequence ID" value="GAA4647821.1"/>
    <property type="molecule type" value="Genomic_DNA"/>
</dbReference>
<keyword evidence="1" id="KW-0472">Membrane</keyword>
<organism evidence="2 3">
    <name type="scientific">Kistimonas scapharcae</name>
    <dbReference type="NCBI Taxonomy" id="1036133"/>
    <lineage>
        <taxon>Bacteria</taxon>
        <taxon>Pseudomonadati</taxon>
        <taxon>Pseudomonadota</taxon>
        <taxon>Gammaproteobacteria</taxon>
        <taxon>Oceanospirillales</taxon>
        <taxon>Endozoicomonadaceae</taxon>
        <taxon>Kistimonas</taxon>
    </lineage>
</organism>
<comment type="caution">
    <text evidence="2">The sequence shown here is derived from an EMBL/GenBank/DDBJ whole genome shotgun (WGS) entry which is preliminary data.</text>
</comment>
<gene>
    <name evidence="2" type="ORF">GCM10023116_00830</name>
</gene>
<dbReference type="Proteomes" id="UP001500604">
    <property type="component" value="Unassembled WGS sequence"/>
</dbReference>
<reference evidence="3" key="1">
    <citation type="journal article" date="2019" name="Int. J. Syst. Evol. Microbiol.">
        <title>The Global Catalogue of Microorganisms (GCM) 10K type strain sequencing project: providing services to taxonomists for standard genome sequencing and annotation.</title>
        <authorList>
            <consortium name="The Broad Institute Genomics Platform"/>
            <consortium name="The Broad Institute Genome Sequencing Center for Infectious Disease"/>
            <person name="Wu L."/>
            <person name="Ma J."/>
        </authorList>
    </citation>
    <scope>NUCLEOTIDE SEQUENCE [LARGE SCALE GENOMIC DNA]</scope>
    <source>
        <strain evidence="3">JCM 17805</strain>
    </source>
</reference>
<evidence type="ECO:0000256" key="1">
    <source>
        <dbReference type="SAM" id="Phobius"/>
    </source>
</evidence>
<protein>
    <submittedName>
        <fullName evidence="2">Uncharacterized protein</fullName>
    </submittedName>
</protein>
<accession>A0ABP8UW92</accession>
<keyword evidence="1" id="KW-1133">Transmembrane helix</keyword>
<proteinExistence type="predicted"/>
<name>A0ABP8UW92_9GAMM</name>
<sequence length="91" mass="9635">MLAQGGCAIGIAFSFILIPILIPFMVLDLGAGAVFFEGAFVAKDEQSQGLLRILSTKENTTNASDALQNSPVVSAGTDKCAEVRIINNYTR</sequence>
<feature type="transmembrane region" description="Helical" evidence="1">
    <location>
        <begin position="7"/>
        <end position="27"/>
    </location>
</feature>
<keyword evidence="1" id="KW-0812">Transmembrane</keyword>
<keyword evidence="3" id="KW-1185">Reference proteome</keyword>